<dbReference type="InterPro" id="IPR011004">
    <property type="entry name" value="Trimer_LpxA-like_sf"/>
</dbReference>
<evidence type="ECO:0000313" key="5">
    <source>
        <dbReference type="EMBL" id="RSO55264.1"/>
    </source>
</evidence>
<comment type="similarity">
    <text evidence="1">Belongs to the transferase hexapeptide repeat family.</text>
</comment>
<comment type="caution">
    <text evidence="5">The sequence shown here is derived from an EMBL/GenBank/DDBJ whole genome shotgun (WGS) entry which is preliminary data.</text>
</comment>
<evidence type="ECO:0000256" key="2">
    <source>
        <dbReference type="ARBA" id="ARBA00022679"/>
    </source>
</evidence>
<dbReference type="Gene3D" id="2.160.10.10">
    <property type="entry name" value="Hexapeptide repeat proteins"/>
    <property type="match status" value="1"/>
</dbReference>
<evidence type="ECO:0000256" key="3">
    <source>
        <dbReference type="ARBA" id="ARBA00022737"/>
    </source>
</evidence>
<dbReference type="PANTHER" id="PTHR43300">
    <property type="entry name" value="ACETYLTRANSFERASE"/>
    <property type="match status" value="1"/>
</dbReference>
<evidence type="ECO:0000256" key="4">
    <source>
        <dbReference type="ARBA" id="ARBA00023315"/>
    </source>
</evidence>
<keyword evidence="3" id="KW-0677">Repeat</keyword>
<protein>
    <submittedName>
        <fullName evidence="5">Antibiotic acetyltransferase</fullName>
    </submittedName>
</protein>
<sequence length="249" mass="28641">MNEEIFTLSNETISVEFFKIEENLKKLNINMFFLKKNPNRLITLNNDLKLEGHNNFYNSVLSLCTIGAFSYSSSNLGYGVSIGRYCSLASNIKIMGAHHFTDWVSTSPHFYTEDYHDTDPVLVTHNYRSRRNVTIGNDVWIGADVVLKNNIKIGDGAIIASNSVITKNVEPYTIVGGNPAKLIRKRFEDKIINELTNLKWWKFHKNDLKGLNFTDPSDFIKNLEKRIYIERLNEYHPPIFTKNDLLKAS</sequence>
<proteinExistence type="inferred from homology"/>
<dbReference type="CDD" id="cd03349">
    <property type="entry name" value="LbH_XAT"/>
    <property type="match status" value="1"/>
</dbReference>
<name>A0A3R9Y9M3_ACIPI</name>
<gene>
    <name evidence="5" type="ORF">EA752_18190</name>
</gene>
<dbReference type="InterPro" id="IPR018357">
    <property type="entry name" value="Hexapep_transf_CS"/>
</dbReference>
<accession>A0A3R9Y9M3</accession>
<dbReference type="RefSeq" id="WP_017387355.1">
    <property type="nucleotide sequence ID" value="NZ_BBTQ01000031.1"/>
</dbReference>
<dbReference type="InterPro" id="IPR050179">
    <property type="entry name" value="Trans_hexapeptide_repeat"/>
</dbReference>
<keyword evidence="4" id="KW-0012">Acyltransferase</keyword>
<dbReference type="Proteomes" id="UP000271320">
    <property type="component" value="Unassembled WGS sequence"/>
</dbReference>
<organism evidence="5 6">
    <name type="scientific">Acinetobacter pittii</name>
    <name type="common">Acinetobacter genomosp. 3</name>
    <dbReference type="NCBI Taxonomy" id="48296"/>
    <lineage>
        <taxon>Bacteria</taxon>
        <taxon>Pseudomonadati</taxon>
        <taxon>Pseudomonadota</taxon>
        <taxon>Gammaproteobacteria</taxon>
        <taxon>Moraxellales</taxon>
        <taxon>Moraxellaceae</taxon>
        <taxon>Acinetobacter</taxon>
        <taxon>Acinetobacter calcoaceticus/baumannii complex</taxon>
    </lineage>
</organism>
<keyword evidence="2" id="KW-0808">Transferase</keyword>
<reference evidence="5 6" key="1">
    <citation type="submission" date="2018-10" db="EMBL/GenBank/DDBJ databases">
        <title>GWAS and RNA-Seq identify cryptic mechanisms of antimicrobial resistance in Acinetobacter baumannii.</title>
        <authorList>
            <person name="Sahl J.W."/>
        </authorList>
    </citation>
    <scope>NUCLEOTIDE SEQUENCE [LARGE SCALE GENOMIC DNA]</scope>
    <source>
        <strain evidence="5 6">TG41884</strain>
    </source>
</reference>
<dbReference type="EMBL" id="RFEW01000021">
    <property type="protein sequence ID" value="RSO55264.1"/>
    <property type="molecule type" value="Genomic_DNA"/>
</dbReference>
<dbReference type="PANTHER" id="PTHR43300:SF11">
    <property type="entry name" value="ACETYLTRANSFERASE RV3034C-RELATED"/>
    <property type="match status" value="1"/>
</dbReference>
<dbReference type="GO" id="GO:0016746">
    <property type="term" value="F:acyltransferase activity"/>
    <property type="evidence" value="ECO:0007669"/>
    <property type="project" value="UniProtKB-KW"/>
</dbReference>
<evidence type="ECO:0000256" key="1">
    <source>
        <dbReference type="ARBA" id="ARBA00007274"/>
    </source>
</evidence>
<dbReference type="AlphaFoldDB" id="A0A3R9Y9M3"/>
<evidence type="ECO:0000313" key="6">
    <source>
        <dbReference type="Proteomes" id="UP000271320"/>
    </source>
</evidence>
<dbReference type="InterPro" id="IPR001451">
    <property type="entry name" value="Hexapep"/>
</dbReference>
<dbReference type="PROSITE" id="PS00101">
    <property type="entry name" value="HEXAPEP_TRANSFERASES"/>
    <property type="match status" value="1"/>
</dbReference>
<dbReference type="SUPFAM" id="SSF51161">
    <property type="entry name" value="Trimeric LpxA-like enzymes"/>
    <property type="match status" value="1"/>
</dbReference>
<dbReference type="Pfam" id="PF00132">
    <property type="entry name" value="Hexapep"/>
    <property type="match status" value="1"/>
</dbReference>